<reference evidence="1" key="2">
    <citation type="journal article" date="2015" name="Fish Shellfish Immunol.">
        <title>Early steps in the European eel (Anguilla anguilla)-Vibrio vulnificus interaction in the gills: Role of the RtxA13 toxin.</title>
        <authorList>
            <person name="Callol A."/>
            <person name="Pajuelo D."/>
            <person name="Ebbesson L."/>
            <person name="Teles M."/>
            <person name="MacKenzie S."/>
            <person name="Amaro C."/>
        </authorList>
    </citation>
    <scope>NUCLEOTIDE SEQUENCE</scope>
</reference>
<protein>
    <submittedName>
        <fullName evidence="1">Uncharacterized protein</fullName>
    </submittedName>
</protein>
<reference evidence="1" key="1">
    <citation type="submission" date="2014-11" db="EMBL/GenBank/DDBJ databases">
        <authorList>
            <person name="Amaro Gonzalez C."/>
        </authorList>
    </citation>
    <scope>NUCLEOTIDE SEQUENCE</scope>
</reference>
<proteinExistence type="predicted"/>
<evidence type="ECO:0000313" key="1">
    <source>
        <dbReference type="EMBL" id="JAH99900.1"/>
    </source>
</evidence>
<accession>A0A0E9XDI8</accession>
<dbReference type="AlphaFoldDB" id="A0A0E9XDI8"/>
<dbReference type="EMBL" id="GBXM01008677">
    <property type="protein sequence ID" value="JAH99900.1"/>
    <property type="molecule type" value="Transcribed_RNA"/>
</dbReference>
<organism evidence="1">
    <name type="scientific">Anguilla anguilla</name>
    <name type="common">European freshwater eel</name>
    <name type="synonym">Muraena anguilla</name>
    <dbReference type="NCBI Taxonomy" id="7936"/>
    <lineage>
        <taxon>Eukaryota</taxon>
        <taxon>Metazoa</taxon>
        <taxon>Chordata</taxon>
        <taxon>Craniata</taxon>
        <taxon>Vertebrata</taxon>
        <taxon>Euteleostomi</taxon>
        <taxon>Actinopterygii</taxon>
        <taxon>Neopterygii</taxon>
        <taxon>Teleostei</taxon>
        <taxon>Anguilliformes</taxon>
        <taxon>Anguillidae</taxon>
        <taxon>Anguilla</taxon>
    </lineage>
</organism>
<name>A0A0E9XDI8_ANGAN</name>
<sequence length="66" mass="7929">MWEYACGNLGALKNYINDDSNDQKWNICMETESSNTKEKIIQRFISVFLFILAMDEKYINEQYLYM</sequence>